<organism evidence="2 3">
    <name type="scientific">Bradyrhizobium diazoefficiens</name>
    <dbReference type="NCBI Taxonomy" id="1355477"/>
    <lineage>
        <taxon>Bacteria</taxon>
        <taxon>Pseudomonadati</taxon>
        <taxon>Pseudomonadota</taxon>
        <taxon>Alphaproteobacteria</taxon>
        <taxon>Hyphomicrobiales</taxon>
        <taxon>Nitrobacteraceae</taxon>
        <taxon>Bradyrhizobium</taxon>
    </lineage>
</organism>
<protein>
    <submittedName>
        <fullName evidence="2">Msr0050 protein</fullName>
    </submittedName>
</protein>
<dbReference type="RefSeq" id="WP_129557663.1">
    <property type="nucleotide sequence ID" value="NZ_JAFCKD010000310.1"/>
</dbReference>
<dbReference type="Gene3D" id="3.30.1150.10">
    <property type="match status" value="1"/>
</dbReference>
<evidence type="ECO:0000313" key="3">
    <source>
        <dbReference type="Proteomes" id="UP000063308"/>
    </source>
</evidence>
<dbReference type="Proteomes" id="UP000063308">
    <property type="component" value="Plasmid pNK6b"/>
</dbReference>
<evidence type="ECO:0000313" key="2">
    <source>
        <dbReference type="EMBL" id="BAR63210.1"/>
    </source>
</evidence>
<geneLocation type="plasmid" evidence="3">
    <name>pNK6b DNA</name>
</geneLocation>
<dbReference type="EMBL" id="AP014686">
    <property type="protein sequence ID" value="BAR63210.1"/>
    <property type="molecule type" value="Genomic_DNA"/>
</dbReference>
<gene>
    <name evidence="2" type="ORF">NK6_b_16</name>
</gene>
<proteinExistence type="predicted"/>
<dbReference type="AlphaFoldDB" id="A0A0E3VXT3"/>
<evidence type="ECO:0000256" key="1">
    <source>
        <dbReference type="SAM" id="MobiDB-lite"/>
    </source>
</evidence>
<feature type="compositionally biased region" description="Polar residues" evidence="1">
    <location>
        <begin position="88"/>
        <end position="98"/>
    </location>
</feature>
<keyword evidence="2" id="KW-0614">Plasmid</keyword>
<accession>A0A0E3VXT3</accession>
<sequence>MHVALAVKGEEQFSVGACKYSVLKIERQESRNTAPPRFVSVDYYSPELKLILAKEWGSNDLVKFDRIYPLKQPQAEAQTKSKRPEGDAQTTSCRSEQPVNSIPELWPALAPCWRAPAGTESMEITLVFSLRRNGTLIGKPRISYSKLDGDESLQRAFVASILKALDRALPIPLTDSFANALAGKPLAVRFTSK</sequence>
<name>A0A0E3VXT3_9BRAD</name>
<reference evidence="2 3" key="1">
    <citation type="submission" date="2014-11" db="EMBL/GenBank/DDBJ databases">
        <title>Symbiosis island explosion on the genome of extra-slow-growing strains of soybean bradyrhizobia with massive insertion sequences.</title>
        <authorList>
            <person name="Iida T."/>
            <person name="Minamisawa K."/>
        </authorList>
    </citation>
    <scope>NUCLEOTIDE SEQUENCE [LARGE SCALE GENOMIC DNA]</scope>
    <source>
        <strain evidence="2 3">NK6</strain>
        <plasmid evidence="3">pNK6b DNA</plasmid>
    </source>
</reference>
<feature type="region of interest" description="Disordered" evidence="1">
    <location>
        <begin position="73"/>
        <end position="98"/>
    </location>
</feature>